<evidence type="ECO:0000313" key="12">
    <source>
        <dbReference type="RefSeq" id="XP_023557334.1"/>
    </source>
</evidence>
<dbReference type="InterPro" id="IPR000020">
    <property type="entry name" value="Anaphylatoxin/fibulin"/>
</dbReference>
<dbReference type="InterPro" id="IPR041425">
    <property type="entry name" value="C3/4/5_MG1"/>
</dbReference>
<dbReference type="Gene3D" id="2.60.40.1940">
    <property type="match status" value="1"/>
</dbReference>
<keyword evidence="7" id="KW-0179">Complement alternate pathway</keyword>
<dbReference type="InterPro" id="IPR013783">
    <property type="entry name" value="Ig-like_fold"/>
</dbReference>
<evidence type="ECO:0000256" key="3">
    <source>
        <dbReference type="ARBA" id="ARBA00022588"/>
    </source>
</evidence>
<dbReference type="Pfam" id="PF17791">
    <property type="entry name" value="MG3"/>
    <property type="match status" value="1"/>
</dbReference>
<dbReference type="Proteomes" id="UP000515203">
    <property type="component" value="Unplaced"/>
</dbReference>
<evidence type="ECO:0000256" key="2">
    <source>
        <dbReference type="ARBA" id="ARBA00022525"/>
    </source>
</evidence>
<keyword evidence="2" id="KW-0964">Secreted</keyword>
<dbReference type="GO" id="GO:0006957">
    <property type="term" value="P:complement activation, alternative pathway"/>
    <property type="evidence" value="ECO:0007669"/>
    <property type="project" value="UniProtKB-KW"/>
</dbReference>
<dbReference type="InterPro" id="IPR001840">
    <property type="entry name" value="Anaphylatoxn_comp_syst_dom"/>
</dbReference>
<evidence type="ECO:0000256" key="5">
    <source>
        <dbReference type="ARBA" id="ARBA00022875"/>
    </source>
</evidence>
<name>A0A6P6DB63_OCTDE</name>
<evidence type="ECO:0000256" key="6">
    <source>
        <dbReference type="ARBA" id="ARBA00023157"/>
    </source>
</evidence>
<dbReference type="RefSeq" id="XP_023557334.1">
    <property type="nucleotide sequence ID" value="XM_023701566.1"/>
</dbReference>
<dbReference type="InterPro" id="IPR040839">
    <property type="entry name" value="MG4"/>
</dbReference>
<evidence type="ECO:0000313" key="11">
    <source>
        <dbReference type="Proteomes" id="UP000515203"/>
    </source>
</evidence>
<dbReference type="Pfam" id="PF07703">
    <property type="entry name" value="A2M_BRD"/>
    <property type="match status" value="1"/>
</dbReference>
<keyword evidence="9" id="KW-0732">Signal</keyword>
<dbReference type="Gene3D" id="6.10.270.10">
    <property type="match status" value="1"/>
</dbReference>
<dbReference type="SMART" id="SM00104">
    <property type="entry name" value="ANATO"/>
    <property type="match status" value="1"/>
</dbReference>
<dbReference type="Pfam" id="PF01821">
    <property type="entry name" value="ANATO"/>
    <property type="match status" value="1"/>
</dbReference>
<dbReference type="FunFam" id="2.60.40.1940:FF:000001">
    <property type="entry name" value="Complement component C3"/>
    <property type="match status" value="1"/>
</dbReference>
<dbReference type="PROSITE" id="PS01177">
    <property type="entry name" value="ANAPHYLATOXIN_1"/>
    <property type="match status" value="1"/>
</dbReference>
<evidence type="ECO:0000259" key="10">
    <source>
        <dbReference type="PROSITE" id="PS01178"/>
    </source>
</evidence>
<dbReference type="Gene3D" id="2.60.40.1930">
    <property type="match status" value="3"/>
</dbReference>
<feature type="domain" description="Anaphylatoxin-like" evidence="10">
    <location>
        <begin position="648"/>
        <end position="682"/>
    </location>
</feature>
<dbReference type="Pfam" id="PF01835">
    <property type="entry name" value="MG2"/>
    <property type="match status" value="1"/>
</dbReference>
<gene>
    <name evidence="12" type="primary">LOC101572206</name>
</gene>
<keyword evidence="5" id="KW-0180">Complement pathway</keyword>
<dbReference type="CDD" id="cd00017">
    <property type="entry name" value="ANATO"/>
    <property type="match status" value="1"/>
</dbReference>
<dbReference type="GO" id="GO:0004866">
    <property type="term" value="F:endopeptidase inhibitor activity"/>
    <property type="evidence" value="ECO:0007669"/>
    <property type="project" value="InterPro"/>
</dbReference>
<comment type="subcellular location">
    <subcellularLocation>
        <location evidence="1">Secreted</location>
    </subcellularLocation>
</comment>
<dbReference type="InterPro" id="IPR018081">
    <property type="entry name" value="Anaphylatoxin_comp_syst"/>
</dbReference>
<dbReference type="PRINTS" id="PR00004">
    <property type="entry name" value="ANAPHYLATOXN"/>
</dbReference>
<dbReference type="Gene3D" id="1.20.91.20">
    <property type="entry name" value="Anaphylotoxins (complement system)"/>
    <property type="match status" value="1"/>
</dbReference>
<keyword evidence="8" id="KW-0395">Inflammatory response</keyword>
<dbReference type="PANTHER" id="PTHR11412:SF83">
    <property type="entry name" value="COMPLEMENT C5"/>
    <property type="match status" value="1"/>
</dbReference>
<reference evidence="12" key="1">
    <citation type="submission" date="2025-08" db="UniProtKB">
        <authorList>
            <consortium name="RefSeq"/>
        </authorList>
    </citation>
    <scope>IDENTIFICATION</scope>
</reference>
<dbReference type="AlphaFoldDB" id="A0A6P6DB63"/>
<dbReference type="InterPro" id="IPR050473">
    <property type="entry name" value="A2M/Complement_sys"/>
</dbReference>
<dbReference type="GeneID" id="101572206"/>
<dbReference type="GO" id="GO:0006954">
    <property type="term" value="P:inflammatory response"/>
    <property type="evidence" value="ECO:0007669"/>
    <property type="project" value="UniProtKB-KW"/>
</dbReference>
<dbReference type="OrthoDB" id="6359008at2759"/>
<dbReference type="PROSITE" id="PS01178">
    <property type="entry name" value="ANAPHYLATOXIN_2"/>
    <property type="match status" value="1"/>
</dbReference>
<keyword evidence="3" id="KW-0399">Innate immunity</keyword>
<protein>
    <submittedName>
        <fullName evidence="12">Complement C5-like</fullName>
    </submittedName>
</protein>
<feature type="signal peptide" evidence="9">
    <location>
        <begin position="1"/>
        <end position="18"/>
    </location>
</feature>
<keyword evidence="4" id="KW-0165">Cleavage on pair of basic residues</keyword>
<dbReference type="GO" id="GO:0005615">
    <property type="term" value="C:extracellular space"/>
    <property type="evidence" value="ECO:0007669"/>
    <property type="project" value="UniProtKB-ARBA"/>
</dbReference>
<organism evidence="11 12">
    <name type="scientific">Octodon degus</name>
    <name type="common">Degu</name>
    <name type="synonym">Sciurus degus</name>
    <dbReference type="NCBI Taxonomy" id="10160"/>
    <lineage>
        <taxon>Eukaryota</taxon>
        <taxon>Metazoa</taxon>
        <taxon>Chordata</taxon>
        <taxon>Craniata</taxon>
        <taxon>Vertebrata</taxon>
        <taxon>Euteleostomi</taxon>
        <taxon>Mammalia</taxon>
        <taxon>Eutheria</taxon>
        <taxon>Euarchontoglires</taxon>
        <taxon>Glires</taxon>
        <taxon>Rodentia</taxon>
        <taxon>Hystricomorpha</taxon>
        <taxon>Octodontidae</taxon>
        <taxon>Octodon</taxon>
    </lineage>
</organism>
<dbReference type="Gene3D" id="2.60.40.10">
    <property type="entry name" value="Immunoglobulins"/>
    <property type="match status" value="1"/>
</dbReference>
<evidence type="ECO:0000256" key="9">
    <source>
        <dbReference type="SAM" id="SignalP"/>
    </source>
</evidence>
<sequence length="703" mass="79112">MGLWRILCVLIVLEKSWGQEQVYVISAPKVFIVGASENIVIQGSGYTEAFDIIVSVKSYPDKNISYSSDYVHLSEANRFQNSAVLTIQPKQLPGGQNSVSHVYLEVVSKYFSELKKIPITYNNGFLFIHTDKTVYSPRESVKVTVYSLNDDLMPARRPTVLTFIDPEGSEVDVVEENDYSGIISFPDFKILPNPKYGVWTIKAKYKEDFSTIGTTDFKIKEYVLPHFSISIRPESKVIGYKSFKNFKITIKARYSRNHVVPEAQVFVSFGIREDIQDDRKEMMPKAKQNVTLKNGTAHVTFNSEMAIKELSYNSLADLNDKYLYIAVTVVEVPGGFSEKAEVRGIRYILSLYTLNLLATPLFLKPEIPISIKVQVKGSLDQPVGGVPVTMNARTVNVSQETSDLPPKRVLTSFTNGVAPFLVSVPSGVTVLEFSVKTDAPHVPKANQASKHYQAIAYSSPSQSYLSIIWASNSQAVRLGEFLRIIFSVQSPYIHNITHYNYLILSKGKIVHFSTHTKNPYSPYEIMYIYLTPDMVPSARILIYYVIPGQQTAEIISDSVVFNIEEKCCNQLEVFQVFQKSDQGCGIGGGLNNADVFHRAGLRLITNANVDESQENDEPCKEILRRRRSLKEKIEEQAAKYKHAVLKKCCYDGAHRNDFESCEQRAARISIGPRCTQAFKECCLLASQIRGEETGKHRQLGGRH</sequence>
<evidence type="ECO:0000256" key="4">
    <source>
        <dbReference type="ARBA" id="ARBA00022685"/>
    </source>
</evidence>
<evidence type="ECO:0000256" key="8">
    <source>
        <dbReference type="ARBA" id="ARBA00023198"/>
    </source>
</evidence>
<dbReference type="PANTHER" id="PTHR11412">
    <property type="entry name" value="MACROGLOBULIN / COMPLEMENT"/>
    <property type="match status" value="1"/>
</dbReference>
<keyword evidence="11" id="KW-1185">Reference proteome</keyword>
<dbReference type="InterPro" id="IPR011625">
    <property type="entry name" value="A2M_N_BRD"/>
</dbReference>
<keyword evidence="3" id="KW-0391">Immunity</keyword>
<proteinExistence type="predicted"/>
<dbReference type="InterPro" id="IPR002890">
    <property type="entry name" value="MG2"/>
</dbReference>
<dbReference type="SUPFAM" id="SSF47686">
    <property type="entry name" value="Anaphylotoxins (complement system)"/>
    <property type="match status" value="1"/>
</dbReference>
<feature type="chain" id="PRO_5027907111" evidence="9">
    <location>
        <begin position="19"/>
        <end position="703"/>
    </location>
</feature>
<keyword evidence="6" id="KW-1015">Disulfide bond</keyword>
<dbReference type="InParanoid" id="A0A6P6DB63"/>
<dbReference type="InterPro" id="IPR041555">
    <property type="entry name" value="MG3"/>
</dbReference>
<evidence type="ECO:0000256" key="1">
    <source>
        <dbReference type="ARBA" id="ARBA00004613"/>
    </source>
</evidence>
<evidence type="ECO:0000256" key="7">
    <source>
        <dbReference type="ARBA" id="ARBA00023162"/>
    </source>
</evidence>
<accession>A0A6P6DB63</accession>
<dbReference type="GO" id="GO:0006958">
    <property type="term" value="P:complement activation, classical pathway"/>
    <property type="evidence" value="ECO:0007669"/>
    <property type="project" value="UniProtKB-KW"/>
</dbReference>
<dbReference type="Pfam" id="PF17790">
    <property type="entry name" value="MG1"/>
    <property type="match status" value="1"/>
</dbReference>
<dbReference type="Pfam" id="PF17789">
    <property type="entry name" value="MG4"/>
    <property type="match status" value="1"/>
</dbReference>